<dbReference type="Proteomes" id="UP001549047">
    <property type="component" value="Unassembled WGS sequence"/>
</dbReference>
<proteinExistence type="predicted"/>
<protein>
    <submittedName>
        <fullName evidence="2">Extracellular nuclease</fullName>
    </submittedName>
</protein>
<reference evidence="2 3" key="1">
    <citation type="submission" date="2024-06" db="EMBL/GenBank/DDBJ databases">
        <title>Genomic Encyclopedia of Type Strains, Phase IV (KMG-IV): sequencing the most valuable type-strain genomes for metagenomic binning, comparative biology and taxonomic classification.</title>
        <authorList>
            <person name="Goeker M."/>
        </authorList>
    </citation>
    <scope>NUCLEOTIDE SEQUENCE [LARGE SCALE GENOMIC DNA]</scope>
    <source>
        <strain evidence="2 3">DSM 29780</strain>
    </source>
</reference>
<dbReference type="EMBL" id="JBEPMB010000001">
    <property type="protein sequence ID" value="MET3612233.1"/>
    <property type="molecule type" value="Genomic_DNA"/>
</dbReference>
<dbReference type="PANTHER" id="PTHR42834">
    <property type="entry name" value="ENDONUCLEASE/EXONUCLEASE/PHOSPHATASE FAMILY PROTEIN (AFU_ORTHOLOGUE AFUA_3G09210)"/>
    <property type="match status" value="1"/>
</dbReference>
<evidence type="ECO:0000313" key="2">
    <source>
        <dbReference type="EMBL" id="MET3612233.1"/>
    </source>
</evidence>
<evidence type="ECO:0000259" key="1">
    <source>
        <dbReference type="Pfam" id="PF03372"/>
    </source>
</evidence>
<name>A0ABV2IUX2_9HYPH</name>
<dbReference type="RefSeq" id="WP_354554809.1">
    <property type="nucleotide sequence ID" value="NZ_JBEPMB010000001.1"/>
</dbReference>
<dbReference type="InterPro" id="IPR005135">
    <property type="entry name" value="Endo/exonuclease/phosphatase"/>
</dbReference>
<sequence>MSVRLGTFNIENLLSRFDFSGFRNELRQDRALRLFDIRSEAEFQRLEEARLIASTDDTRQLTALAIADMDADILCLQEVDNIEALKAFEYGYLYRMIGEGYRQKYLMEGNDSRGIDVALMMRDTTRSGAPIELTDIRSHARLAYADLDLFTPELAALDYKPQDRIFKRDCLEADLKIGGVPFTVYVVHFKSMNGGRNGLDGRASSVPVRHAEALAVREIVSRRFGAGPGNRANYAICGDMNDYGEKLEVAGDKRRGFTFTPVREPGSVVDILSADGLVENVVARRPVDDRWTHFHQRGPAERHLSQLDYIWLSPHLAELNGTSVPEIIRAGQPYRTIFPPGQAVERYPRVGWDRPKSSDHCPVVIELDVLA</sequence>
<organism evidence="2 3">
    <name type="scientific">Rhizobium aquaticum</name>
    <dbReference type="NCBI Taxonomy" id="1549636"/>
    <lineage>
        <taxon>Bacteria</taxon>
        <taxon>Pseudomonadati</taxon>
        <taxon>Pseudomonadota</taxon>
        <taxon>Alphaproteobacteria</taxon>
        <taxon>Hyphomicrobiales</taxon>
        <taxon>Rhizobiaceae</taxon>
        <taxon>Rhizobium/Agrobacterium group</taxon>
        <taxon>Rhizobium</taxon>
    </lineage>
</organism>
<dbReference type="SUPFAM" id="SSF56219">
    <property type="entry name" value="DNase I-like"/>
    <property type="match status" value="1"/>
</dbReference>
<dbReference type="Pfam" id="PF03372">
    <property type="entry name" value="Exo_endo_phos"/>
    <property type="match status" value="1"/>
</dbReference>
<dbReference type="Gene3D" id="3.60.10.10">
    <property type="entry name" value="Endonuclease/exonuclease/phosphatase"/>
    <property type="match status" value="1"/>
</dbReference>
<dbReference type="InterPro" id="IPR036691">
    <property type="entry name" value="Endo/exonu/phosph_ase_sf"/>
</dbReference>
<comment type="caution">
    <text evidence="2">The sequence shown here is derived from an EMBL/GenBank/DDBJ whole genome shotgun (WGS) entry which is preliminary data.</text>
</comment>
<keyword evidence="3" id="KW-1185">Reference proteome</keyword>
<evidence type="ECO:0000313" key="3">
    <source>
        <dbReference type="Proteomes" id="UP001549047"/>
    </source>
</evidence>
<dbReference type="PANTHER" id="PTHR42834:SF1">
    <property type="entry name" value="ENDONUCLEASE_EXONUCLEASE_PHOSPHATASE FAMILY PROTEIN (AFU_ORTHOLOGUE AFUA_3G09210)"/>
    <property type="match status" value="1"/>
</dbReference>
<gene>
    <name evidence="2" type="ORF">ABID16_000538</name>
</gene>
<feature type="domain" description="Endonuclease/exonuclease/phosphatase" evidence="1">
    <location>
        <begin position="60"/>
        <end position="360"/>
    </location>
</feature>
<accession>A0ABV2IUX2</accession>